<proteinExistence type="predicted"/>
<dbReference type="Gene3D" id="3.40.1550.10">
    <property type="entry name" value="CheC-like"/>
    <property type="match status" value="1"/>
</dbReference>
<keyword evidence="5" id="KW-1185">Reference proteome</keyword>
<dbReference type="EMBL" id="CP053085">
    <property type="protein sequence ID" value="QJR35321.1"/>
    <property type="molecule type" value="Genomic_DNA"/>
</dbReference>
<evidence type="ECO:0000313" key="4">
    <source>
        <dbReference type="EMBL" id="QJR35321.1"/>
    </source>
</evidence>
<keyword evidence="1" id="KW-0145">Chemotaxis</keyword>
<dbReference type="InterPro" id="IPR007597">
    <property type="entry name" value="CheC"/>
</dbReference>
<protein>
    <submittedName>
        <fullName evidence="4">Chemotaxis protein CheC</fullName>
    </submittedName>
</protein>
<dbReference type="SUPFAM" id="SSF103039">
    <property type="entry name" value="CheC-like"/>
    <property type="match status" value="1"/>
</dbReference>
<dbReference type="PANTHER" id="PTHR43693">
    <property type="entry name" value="PROTEIN PHOSPHATASE CHEZ"/>
    <property type="match status" value="1"/>
</dbReference>
<feature type="domain" description="CheC-like protein" evidence="3">
    <location>
        <begin position="10"/>
        <end position="45"/>
    </location>
</feature>
<sequence>MSAIRSLKTIQLDALRETANIGAGHAATALSQMTGSTIMIKVPNITVASMEELPSQFTPEEEPVAAVLMHMLGDLSGRTMLVFPKPTVMRLAELMLRRPVGSSTAFSELETSAIKEAGNILSGAYMNALSDFLGMLLLPSPPSLVIDMSTAVLTSAIGEFAPDPDAILCVESEFQLMEMQQTLRGFFLLLPDPASLQVMLRALRLA</sequence>
<dbReference type="GO" id="GO:0006935">
    <property type="term" value="P:chemotaxis"/>
    <property type="evidence" value="ECO:0007669"/>
    <property type="project" value="UniProtKB-KW"/>
</dbReference>
<dbReference type="Proteomes" id="UP000500938">
    <property type="component" value="Chromosome"/>
</dbReference>
<reference evidence="4 5" key="1">
    <citation type="submission" date="2020-05" db="EMBL/GenBank/DDBJ databases">
        <title>Complete genome sequence of Gemmatimonas greenlandica TET16.</title>
        <authorList>
            <person name="Zeng Y."/>
        </authorList>
    </citation>
    <scope>NUCLEOTIDE SEQUENCE [LARGE SCALE GENOMIC DNA]</scope>
    <source>
        <strain evidence="4 5">TET16</strain>
    </source>
</reference>
<organism evidence="4 5">
    <name type="scientific">Gemmatimonas groenlandica</name>
    <dbReference type="NCBI Taxonomy" id="2732249"/>
    <lineage>
        <taxon>Bacteria</taxon>
        <taxon>Pseudomonadati</taxon>
        <taxon>Gemmatimonadota</taxon>
        <taxon>Gemmatimonadia</taxon>
        <taxon>Gemmatimonadales</taxon>
        <taxon>Gemmatimonadaceae</taxon>
        <taxon>Gemmatimonas</taxon>
    </lineage>
</organism>
<dbReference type="InterPro" id="IPR050992">
    <property type="entry name" value="CheZ_family_phosphatases"/>
</dbReference>
<accession>A0A6M4ISV0</accession>
<dbReference type="RefSeq" id="WP_171224750.1">
    <property type="nucleotide sequence ID" value="NZ_CP053085.1"/>
</dbReference>
<keyword evidence="2" id="KW-0378">Hydrolase</keyword>
<evidence type="ECO:0000313" key="5">
    <source>
        <dbReference type="Proteomes" id="UP000500938"/>
    </source>
</evidence>
<dbReference type="InterPro" id="IPR028976">
    <property type="entry name" value="CheC-like_sf"/>
</dbReference>
<feature type="domain" description="CheC-like protein" evidence="3">
    <location>
        <begin position="110"/>
        <end position="146"/>
    </location>
</feature>
<evidence type="ECO:0000259" key="3">
    <source>
        <dbReference type="Pfam" id="PF04509"/>
    </source>
</evidence>
<dbReference type="KEGG" id="ggr:HKW67_07285"/>
<evidence type="ECO:0000256" key="2">
    <source>
        <dbReference type="ARBA" id="ARBA00022801"/>
    </source>
</evidence>
<dbReference type="AlphaFoldDB" id="A0A6M4ISV0"/>
<dbReference type="PANTHER" id="PTHR43693:SF1">
    <property type="entry name" value="PROTEIN PHOSPHATASE CHEZ"/>
    <property type="match status" value="1"/>
</dbReference>
<name>A0A6M4ISV0_9BACT</name>
<dbReference type="GO" id="GO:0016787">
    <property type="term" value="F:hydrolase activity"/>
    <property type="evidence" value="ECO:0007669"/>
    <property type="project" value="UniProtKB-KW"/>
</dbReference>
<gene>
    <name evidence="4" type="ORF">HKW67_07285</name>
</gene>
<evidence type="ECO:0000256" key="1">
    <source>
        <dbReference type="ARBA" id="ARBA00022500"/>
    </source>
</evidence>
<dbReference type="CDD" id="cd17909">
    <property type="entry name" value="CheC_ClassI"/>
    <property type="match status" value="1"/>
</dbReference>
<dbReference type="Pfam" id="PF04509">
    <property type="entry name" value="CheC"/>
    <property type="match status" value="2"/>
</dbReference>